<feature type="transmembrane region" description="Helical" evidence="6">
    <location>
        <begin position="225"/>
        <end position="241"/>
    </location>
</feature>
<evidence type="ECO:0000256" key="2">
    <source>
        <dbReference type="ARBA" id="ARBA00022475"/>
    </source>
</evidence>
<keyword evidence="3 6" id="KW-0812">Transmembrane</keyword>
<keyword evidence="4 6" id="KW-1133">Transmembrane helix</keyword>
<dbReference type="EMBL" id="FNTL01000004">
    <property type="protein sequence ID" value="SEC56043.1"/>
    <property type="molecule type" value="Genomic_DNA"/>
</dbReference>
<proteinExistence type="predicted"/>
<dbReference type="InterPro" id="IPR001851">
    <property type="entry name" value="ABC_transp_permease"/>
</dbReference>
<gene>
    <name evidence="7" type="ORF">SAMN04490220_1953</name>
</gene>
<keyword evidence="2" id="KW-1003">Cell membrane</keyword>
<evidence type="ECO:0000313" key="7">
    <source>
        <dbReference type="EMBL" id="SEC56043.1"/>
    </source>
</evidence>
<dbReference type="CDD" id="cd06579">
    <property type="entry name" value="TM_PBP1_transp_AraH_like"/>
    <property type="match status" value="1"/>
</dbReference>
<accession>A0A1H4THP6</accession>
<feature type="transmembrane region" description="Helical" evidence="6">
    <location>
        <begin position="101"/>
        <end position="120"/>
    </location>
</feature>
<dbReference type="AlphaFoldDB" id="A0A1H4THP6"/>
<dbReference type="Proteomes" id="UP000183407">
    <property type="component" value="Unassembled WGS sequence"/>
</dbReference>
<sequence>MLIAVFSVLKPDTFPTADNFGTIFGSQAVLAVLALALIIPMTAGDYDLSVAFTLTLSAMITALLNVQHGWPIVPSMLLALLAGAAVGFVNGAIVTFFRIESIIVTLGTGTFIGGVVLWMSDSNTISGVAPGLVEWVIVKQLFGVPMGFYYALLLGAVMLYVFEFTPVGRRLLIVGRSRSVAKLSGINVTRSRIGSFVWAGLLSAVAGILYTGISGSADPSSGIQLLLPAFAAAFLGATTIMPGRFNPVGTLIAVYFLITGITGLQMLGSDSFVQNLFYGGALVLAVAISQVVRGRKAAWGVG</sequence>
<dbReference type="GO" id="GO:0022857">
    <property type="term" value="F:transmembrane transporter activity"/>
    <property type="evidence" value="ECO:0007669"/>
    <property type="project" value="InterPro"/>
</dbReference>
<feature type="transmembrane region" description="Helical" evidence="6">
    <location>
        <begin position="148"/>
        <end position="172"/>
    </location>
</feature>
<feature type="transmembrane region" description="Helical" evidence="6">
    <location>
        <begin position="248"/>
        <end position="266"/>
    </location>
</feature>
<comment type="subcellular location">
    <subcellularLocation>
        <location evidence="1">Cell membrane</location>
        <topology evidence="1">Multi-pass membrane protein</topology>
    </subcellularLocation>
</comment>
<dbReference type="Pfam" id="PF02653">
    <property type="entry name" value="BPD_transp_2"/>
    <property type="match status" value="1"/>
</dbReference>
<keyword evidence="5 6" id="KW-0472">Membrane</keyword>
<evidence type="ECO:0000256" key="4">
    <source>
        <dbReference type="ARBA" id="ARBA00022989"/>
    </source>
</evidence>
<feature type="transmembrane region" description="Helical" evidence="6">
    <location>
        <begin position="272"/>
        <end position="292"/>
    </location>
</feature>
<dbReference type="GO" id="GO:0005886">
    <property type="term" value="C:plasma membrane"/>
    <property type="evidence" value="ECO:0007669"/>
    <property type="project" value="UniProtKB-SubCell"/>
</dbReference>
<protein>
    <submittedName>
        <fullName evidence="7">Monosaccharide ABC transporter membrane protein, CUT2 family</fullName>
    </submittedName>
</protein>
<name>A0A1H4THP6_RHOJO</name>
<dbReference type="PANTHER" id="PTHR32196">
    <property type="entry name" value="ABC TRANSPORTER PERMEASE PROTEIN YPHD-RELATED-RELATED"/>
    <property type="match status" value="1"/>
</dbReference>
<feature type="transmembrane region" description="Helical" evidence="6">
    <location>
        <begin position="72"/>
        <end position="94"/>
    </location>
</feature>
<evidence type="ECO:0000256" key="3">
    <source>
        <dbReference type="ARBA" id="ARBA00022692"/>
    </source>
</evidence>
<evidence type="ECO:0000256" key="1">
    <source>
        <dbReference type="ARBA" id="ARBA00004651"/>
    </source>
</evidence>
<organism evidence="7 8">
    <name type="scientific">Rhodococcus jostii</name>
    <dbReference type="NCBI Taxonomy" id="132919"/>
    <lineage>
        <taxon>Bacteria</taxon>
        <taxon>Bacillati</taxon>
        <taxon>Actinomycetota</taxon>
        <taxon>Actinomycetes</taxon>
        <taxon>Mycobacteriales</taxon>
        <taxon>Nocardiaceae</taxon>
        <taxon>Rhodococcus</taxon>
    </lineage>
</organism>
<evidence type="ECO:0000256" key="6">
    <source>
        <dbReference type="SAM" id="Phobius"/>
    </source>
</evidence>
<feature type="transmembrane region" description="Helical" evidence="6">
    <location>
        <begin position="193"/>
        <end position="213"/>
    </location>
</feature>
<feature type="transmembrane region" description="Helical" evidence="6">
    <location>
        <begin position="46"/>
        <end position="66"/>
    </location>
</feature>
<evidence type="ECO:0000256" key="5">
    <source>
        <dbReference type="ARBA" id="ARBA00023136"/>
    </source>
</evidence>
<reference evidence="8" key="1">
    <citation type="submission" date="2016-10" db="EMBL/GenBank/DDBJ databases">
        <authorList>
            <person name="Varghese N."/>
        </authorList>
    </citation>
    <scope>NUCLEOTIDE SEQUENCE [LARGE SCALE GENOMIC DNA]</scope>
    <source>
        <strain evidence="8">DSM 44719</strain>
    </source>
</reference>
<dbReference type="PANTHER" id="PTHR32196:SF72">
    <property type="entry name" value="RIBOSE IMPORT PERMEASE PROTEIN RBSC"/>
    <property type="match status" value="1"/>
</dbReference>
<evidence type="ECO:0000313" key="8">
    <source>
        <dbReference type="Proteomes" id="UP000183407"/>
    </source>
</evidence>
<feature type="transmembrane region" description="Helical" evidence="6">
    <location>
        <begin position="20"/>
        <end position="39"/>
    </location>
</feature>